<name>A0A814P3Z0_9BILA</name>
<reference evidence="1" key="1">
    <citation type="submission" date="2021-02" db="EMBL/GenBank/DDBJ databases">
        <authorList>
            <person name="Nowell W R."/>
        </authorList>
    </citation>
    <scope>NUCLEOTIDE SEQUENCE</scope>
</reference>
<comment type="caution">
    <text evidence="1">The sequence shown here is derived from an EMBL/GenBank/DDBJ whole genome shotgun (WGS) entry which is preliminary data.</text>
</comment>
<dbReference type="Proteomes" id="UP000681722">
    <property type="component" value="Unassembled WGS sequence"/>
</dbReference>
<protein>
    <submittedName>
        <fullName evidence="1">Uncharacterized protein</fullName>
    </submittedName>
</protein>
<sequence length="181" mass="21713">NHISTDYKCPVIAEFRGRLIEELKRNPERLPSDVQFFIPSSYRYKYDRSNIIYNRKSYEQQIYHQQTETPNFCQACIFMQQCQQSQEQMIYTMSKAVSSTMFQTSAKMTEVLHLLTLKIKKQFKDNSEFDEAIQQLNSQMLFIQETHSEYCKYQEEMTTLSKKQNEFMKNAVDSFYQFNNV</sequence>
<organism evidence="1 3">
    <name type="scientific">Didymodactylos carnosus</name>
    <dbReference type="NCBI Taxonomy" id="1234261"/>
    <lineage>
        <taxon>Eukaryota</taxon>
        <taxon>Metazoa</taxon>
        <taxon>Spiralia</taxon>
        <taxon>Gnathifera</taxon>
        <taxon>Rotifera</taxon>
        <taxon>Eurotatoria</taxon>
        <taxon>Bdelloidea</taxon>
        <taxon>Philodinida</taxon>
        <taxon>Philodinidae</taxon>
        <taxon>Didymodactylos</taxon>
    </lineage>
</organism>
<evidence type="ECO:0000313" key="3">
    <source>
        <dbReference type="Proteomes" id="UP000663829"/>
    </source>
</evidence>
<dbReference type="Proteomes" id="UP000663829">
    <property type="component" value="Unassembled WGS sequence"/>
</dbReference>
<evidence type="ECO:0000313" key="1">
    <source>
        <dbReference type="EMBL" id="CAF1102177.1"/>
    </source>
</evidence>
<accession>A0A814P3Z0</accession>
<dbReference type="EMBL" id="CAJOBC010005541">
    <property type="protein sequence ID" value="CAF3867044.1"/>
    <property type="molecule type" value="Genomic_DNA"/>
</dbReference>
<feature type="non-terminal residue" evidence="1">
    <location>
        <position position="1"/>
    </location>
</feature>
<keyword evidence="3" id="KW-1185">Reference proteome</keyword>
<dbReference type="EMBL" id="CAJNOQ010005541">
    <property type="protein sequence ID" value="CAF1102177.1"/>
    <property type="molecule type" value="Genomic_DNA"/>
</dbReference>
<dbReference type="AlphaFoldDB" id="A0A814P3Z0"/>
<gene>
    <name evidence="1" type="ORF">GPM918_LOCUS18805</name>
    <name evidence="2" type="ORF">SRO942_LOCUS18802</name>
</gene>
<evidence type="ECO:0000313" key="2">
    <source>
        <dbReference type="EMBL" id="CAF3867044.1"/>
    </source>
</evidence>
<proteinExistence type="predicted"/>